<gene>
    <name evidence="2" type="ORF">DO021_16585</name>
    <name evidence="1" type="ORF">EYB58_18400</name>
</gene>
<evidence type="ECO:0000313" key="3">
    <source>
        <dbReference type="Proteomes" id="UP000248798"/>
    </source>
</evidence>
<dbReference type="RefSeq" id="WP_111958702.1">
    <property type="nucleotide sequence ID" value="NZ_CP036313.1"/>
</dbReference>
<organism evidence="2 3">
    <name type="scientific">Desulfobacter hydrogenophilus</name>
    <dbReference type="NCBI Taxonomy" id="2291"/>
    <lineage>
        <taxon>Bacteria</taxon>
        <taxon>Pseudomonadati</taxon>
        <taxon>Thermodesulfobacteriota</taxon>
        <taxon>Desulfobacteria</taxon>
        <taxon>Desulfobacterales</taxon>
        <taxon>Desulfobacteraceae</taxon>
        <taxon>Desulfobacter</taxon>
    </lineage>
</organism>
<evidence type="ECO:0000313" key="4">
    <source>
        <dbReference type="Proteomes" id="UP000293902"/>
    </source>
</evidence>
<dbReference type="Proteomes" id="UP000293902">
    <property type="component" value="Chromosome"/>
</dbReference>
<sequence>MEDNAPTWTQAVSFISSATAEHTLFYLYCKNVPVGSAVSFYADNELPDGQKIDLPITPVMKSSSFQAGVSLLIPANFKTTIHYSWYSNGHAPLPGFNIAMCAAIMVQAGEDILHTTSI</sequence>
<reference evidence="2 3" key="1">
    <citation type="submission" date="2018-06" db="EMBL/GenBank/DDBJ databases">
        <title>Complete Genome Sequence of Desulfobacter hydrogenophilus (DSM3380).</title>
        <authorList>
            <person name="Marietou A."/>
            <person name="Schreiber L."/>
            <person name="Marshall I."/>
            <person name="Jorgensen B."/>
        </authorList>
    </citation>
    <scope>NUCLEOTIDE SEQUENCE [LARGE SCALE GENOMIC DNA]</scope>
    <source>
        <strain evidence="2 3">DSM 3380</strain>
    </source>
</reference>
<accession>A0A328F8B7</accession>
<reference evidence="1 4" key="2">
    <citation type="submission" date="2019-02" db="EMBL/GenBank/DDBJ databases">
        <title>Complete genome sequence of Desulfobacter hydrogenophilus AcRS1.</title>
        <authorList>
            <person name="Marietou A."/>
            <person name="Lund M.B."/>
            <person name="Marshall I.P.G."/>
            <person name="Schreiber L."/>
            <person name="Jorgensen B."/>
        </authorList>
    </citation>
    <scope>NUCLEOTIDE SEQUENCE [LARGE SCALE GENOMIC DNA]</scope>
    <source>
        <strain evidence="1 4">AcRS1</strain>
    </source>
</reference>
<keyword evidence="4" id="KW-1185">Reference proteome</keyword>
<dbReference type="AlphaFoldDB" id="A0A328F8B7"/>
<proteinExistence type="predicted"/>
<protein>
    <submittedName>
        <fullName evidence="2">Uncharacterized protein</fullName>
    </submittedName>
</protein>
<dbReference type="EMBL" id="CP036313">
    <property type="protein sequence ID" value="QBH14714.1"/>
    <property type="molecule type" value="Genomic_DNA"/>
</dbReference>
<evidence type="ECO:0000313" key="2">
    <source>
        <dbReference type="EMBL" id="RAM00881.1"/>
    </source>
</evidence>
<name>A0A328F8B7_9BACT</name>
<dbReference type="Proteomes" id="UP000248798">
    <property type="component" value="Unassembled WGS sequence"/>
</dbReference>
<evidence type="ECO:0000313" key="1">
    <source>
        <dbReference type="EMBL" id="QBH14714.1"/>
    </source>
</evidence>
<dbReference type="EMBL" id="QLNI01000036">
    <property type="protein sequence ID" value="RAM00881.1"/>
    <property type="molecule type" value="Genomic_DNA"/>
</dbReference>